<evidence type="ECO:0000313" key="3">
    <source>
        <dbReference type="Proteomes" id="UP000186438"/>
    </source>
</evidence>
<dbReference type="OrthoDB" id="4678575at2"/>
<evidence type="ECO:0000256" key="1">
    <source>
        <dbReference type="SAM" id="MobiDB-lite"/>
    </source>
</evidence>
<protein>
    <recommendedName>
        <fullName evidence="4">AttH domain-containing protein</fullName>
    </recommendedName>
</protein>
<dbReference type="EMBL" id="MPNT01000001">
    <property type="protein sequence ID" value="OJZ76316.1"/>
    <property type="molecule type" value="Genomic_DNA"/>
</dbReference>
<keyword evidence="3" id="KW-1185">Reference proteome</keyword>
<comment type="caution">
    <text evidence="2">The sequence shown here is derived from an EMBL/GenBank/DDBJ whole genome shotgun (WGS) entry which is preliminary data.</text>
</comment>
<name>A0A1Q4I371_9MYCO</name>
<accession>A0A1Q4I371</accession>
<reference evidence="2 3" key="1">
    <citation type="submission" date="2016-11" db="EMBL/GenBank/DDBJ databases">
        <title>Genome sequences of unsequenced Mycobacteria.</title>
        <authorList>
            <person name="Greninger A.L."/>
            <person name="Fang F."/>
            <person name="Jerome K.R."/>
        </authorList>
    </citation>
    <scope>NUCLEOTIDE SEQUENCE [LARGE SCALE GENOMIC DNA]</scope>
    <source>
        <strain evidence="2 3">M11</strain>
    </source>
</reference>
<evidence type="ECO:0000313" key="2">
    <source>
        <dbReference type="EMBL" id="OJZ76316.1"/>
    </source>
</evidence>
<organism evidence="2 3">
    <name type="scientific">Mycobacterium paraffinicum</name>
    <dbReference type="NCBI Taxonomy" id="53378"/>
    <lineage>
        <taxon>Bacteria</taxon>
        <taxon>Bacillati</taxon>
        <taxon>Actinomycetota</taxon>
        <taxon>Actinomycetes</taxon>
        <taxon>Mycobacteriales</taxon>
        <taxon>Mycobacteriaceae</taxon>
        <taxon>Mycobacterium</taxon>
    </lineage>
</organism>
<dbReference type="Proteomes" id="UP000186438">
    <property type="component" value="Unassembled WGS sequence"/>
</dbReference>
<dbReference type="STRING" id="53378.BRW65_02555"/>
<sequence length="328" mass="35473">MDGDTRLAAAPRWRGKAGRLEVWYATLSDPATRAALWVHCETVAPLKGDAYAHGWATWFPADGSPRTERFGPAPARPASGPWWFDAAGARVGDGQLSGRAGALAWQLSWTDTGAPLWTFPRAAWERELLPGAQVVLAPTADFAGSLTVADTALRLEGWRGGVAHIYGHGNAKRWGWVHADLGNGDVVEAVTAVSHKPGLRRLAPLAFVRFRIDGKDWPASSLSGSLPSLRMRTTLGLAHWQLEGRIGGRRVLIRIDQPAEKCVSLEYTDPDGGKAVCTNTEQADVHIEIDDRHWSVLGTGHAEVGLRGNAAPDVNERTLNDDVKPPTE</sequence>
<evidence type="ECO:0008006" key="4">
    <source>
        <dbReference type="Google" id="ProtNLM"/>
    </source>
</evidence>
<proteinExistence type="predicted"/>
<dbReference type="RefSeq" id="WP_073870849.1">
    <property type="nucleotide sequence ID" value="NZ_MPNT01000001.1"/>
</dbReference>
<feature type="compositionally biased region" description="Basic and acidic residues" evidence="1">
    <location>
        <begin position="314"/>
        <end position="328"/>
    </location>
</feature>
<gene>
    <name evidence="2" type="ORF">BRW65_02555</name>
</gene>
<feature type="region of interest" description="Disordered" evidence="1">
    <location>
        <begin position="307"/>
        <end position="328"/>
    </location>
</feature>
<dbReference type="AlphaFoldDB" id="A0A1Q4I371"/>